<dbReference type="InterPro" id="IPR002938">
    <property type="entry name" value="FAD-bd"/>
</dbReference>
<name>A0A9P6QRY1_9FUNG</name>
<evidence type="ECO:0000256" key="4">
    <source>
        <dbReference type="ARBA" id="ARBA00023002"/>
    </source>
</evidence>
<evidence type="ECO:0000256" key="2">
    <source>
        <dbReference type="ARBA" id="ARBA00022630"/>
    </source>
</evidence>
<feature type="non-terminal residue" evidence="6">
    <location>
        <position position="329"/>
    </location>
</feature>
<dbReference type="OrthoDB" id="655030at2759"/>
<comment type="caution">
    <text evidence="6">The sequence shown here is derived from an EMBL/GenBank/DDBJ whole genome shotgun (WGS) entry which is preliminary data.</text>
</comment>
<dbReference type="GO" id="GO:0071949">
    <property type="term" value="F:FAD binding"/>
    <property type="evidence" value="ECO:0007669"/>
    <property type="project" value="InterPro"/>
</dbReference>
<dbReference type="SUPFAM" id="SSF51905">
    <property type="entry name" value="FAD/NAD(P)-binding domain"/>
    <property type="match status" value="1"/>
</dbReference>
<evidence type="ECO:0000313" key="6">
    <source>
        <dbReference type="EMBL" id="KAG0283788.1"/>
    </source>
</evidence>
<evidence type="ECO:0000259" key="5">
    <source>
        <dbReference type="Pfam" id="PF01494"/>
    </source>
</evidence>
<dbReference type="PANTHER" id="PTHR47356">
    <property type="entry name" value="FAD-DEPENDENT MONOOXYGENASE ASQG-RELATED"/>
    <property type="match status" value="1"/>
</dbReference>
<organism evidence="6 7">
    <name type="scientific">Linnemannia gamsii</name>
    <dbReference type="NCBI Taxonomy" id="64522"/>
    <lineage>
        <taxon>Eukaryota</taxon>
        <taxon>Fungi</taxon>
        <taxon>Fungi incertae sedis</taxon>
        <taxon>Mucoromycota</taxon>
        <taxon>Mortierellomycotina</taxon>
        <taxon>Mortierellomycetes</taxon>
        <taxon>Mortierellales</taxon>
        <taxon>Mortierellaceae</taxon>
        <taxon>Linnemannia</taxon>
    </lineage>
</organism>
<keyword evidence="4" id="KW-0560">Oxidoreductase</keyword>
<evidence type="ECO:0000313" key="7">
    <source>
        <dbReference type="Proteomes" id="UP000823405"/>
    </source>
</evidence>
<dbReference type="AlphaFoldDB" id="A0A9P6QRY1"/>
<reference evidence="6" key="1">
    <citation type="journal article" date="2020" name="Fungal Divers.">
        <title>Resolving the Mortierellaceae phylogeny through synthesis of multi-gene phylogenetics and phylogenomics.</title>
        <authorList>
            <person name="Vandepol N."/>
            <person name="Liber J."/>
            <person name="Desiro A."/>
            <person name="Na H."/>
            <person name="Kennedy M."/>
            <person name="Barry K."/>
            <person name="Grigoriev I.V."/>
            <person name="Miller A.N."/>
            <person name="O'Donnell K."/>
            <person name="Stajich J.E."/>
            <person name="Bonito G."/>
        </authorList>
    </citation>
    <scope>NUCLEOTIDE SEQUENCE</scope>
    <source>
        <strain evidence="6">NVP60</strain>
    </source>
</reference>
<dbReference type="Proteomes" id="UP000823405">
    <property type="component" value="Unassembled WGS sequence"/>
</dbReference>
<sequence length="329" mass="36668">MNPTVNNTTKGPPRVLIAGGGLGGLFLGILLEKAGIPYEIFERSAEIKPLGAIMCLTPNILPAFEQLGLYEELVAFSKPLRGGGYLLTDKLEHIATFESMPLELMGYDRQLFPRPELHHMLLSKIPMKKLHMSKNVVSFEQDQDGVTVTFEDNTTIHGDILVGSDGAHSAVRQHLYKDLKKEGLLPKSDDNRMKKGYISLLGTTDALDPAKYPDLLKEDCQSYGIVGDGSNPYTWVTFTVPGNRICWNVVVQLGVSEVADEQYSCTDWVPQHNQKMMDEIRHFMTSYGTMGDLFDATPLEGVSKVFFEDQMFETWNHGRTVLLGDAAHK</sequence>
<dbReference type="PRINTS" id="PR00420">
    <property type="entry name" value="RNGMNOXGNASE"/>
</dbReference>
<gene>
    <name evidence="6" type="ORF">BGZ97_008409</name>
</gene>
<feature type="domain" description="FAD-binding" evidence="5">
    <location>
        <begin position="15"/>
        <end position="178"/>
    </location>
</feature>
<protein>
    <recommendedName>
        <fullName evidence="5">FAD-binding domain-containing protein</fullName>
    </recommendedName>
</protein>
<dbReference type="InterPro" id="IPR050562">
    <property type="entry name" value="FAD_mOase_fung"/>
</dbReference>
<comment type="similarity">
    <text evidence="1">Belongs to the paxM FAD-dependent monooxygenase family.</text>
</comment>
<dbReference type="InterPro" id="IPR036188">
    <property type="entry name" value="FAD/NAD-bd_sf"/>
</dbReference>
<keyword evidence="2" id="KW-0285">Flavoprotein</keyword>
<proteinExistence type="inferred from homology"/>
<evidence type="ECO:0000256" key="1">
    <source>
        <dbReference type="ARBA" id="ARBA00007992"/>
    </source>
</evidence>
<dbReference type="Pfam" id="PF01494">
    <property type="entry name" value="FAD_binding_3"/>
    <property type="match status" value="1"/>
</dbReference>
<dbReference type="Gene3D" id="3.50.50.60">
    <property type="entry name" value="FAD/NAD(P)-binding domain"/>
    <property type="match status" value="1"/>
</dbReference>
<accession>A0A9P6QRY1</accession>
<keyword evidence="7" id="KW-1185">Reference proteome</keyword>
<dbReference type="EMBL" id="JAAAIN010003838">
    <property type="protein sequence ID" value="KAG0283788.1"/>
    <property type="molecule type" value="Genomic_DNA"/>
</dbReference>
<dbReference type="GO" id="GO:0004497">
    <property type="term" value="F:monooxygenase activity"/>
    <property type="evidence" value="ECO:0007669"/>
    <property type="project" value="InterPro"/>
</dbReference>
<evidence type="ECO:0000256" key="3">
    <source>
        <dbReference type="ARBA" id="ARBA00022827"/>
    </source>
</evidence>
<dbReference type="PANTHER" id="PTHR47356:SF2">
    <property type="entry name" value="FAD-BINDING DOMAIN-CONTAINING PROTEIN-RELATED"/>
    <property type="match status" value="1"/>
</dbReference>
<keyword evidence="3" id="KW-0274">FAD</keyword>